<sequence length="449" mass="46497">MMPWRRCGALAAASAVISLSAVVVVHPPAVAEDGDYDCRTLSKENREGEPPRGPSSPIADLDIAQAQDLVREMTARAPGAGVKVAVVDSGVSKAAPINRPATGAEVVLGSEFVGYRSGVRFYHGTAMAGVIAGQPVEAGGVGEVGIAPGAEIVDVHVYDLPSDTDEDTKDIGLTQAGLIAGLAAIEDQVGDGPNQVRIVNISLTGSAHDPALERAIRAITSKGAIVVTSAGNRYLSDDQTVEPFEPGEDLAGKFFPAAYAHDGPDWKANDRIVVAGSTIPPDLYDPDDPLVALSSDIDVVVPTADVVTFGQTGEPCRLYEPNTSIAAAEVSGILALLVAAFPDAGPDELIKRLEVTAAGETSGDPRSPERFQGKGVVQPVEALTRASIKGAPPGARRRPAVEPAIIPEPEPDLLAGTRGDAVWWGLAGGGALVVALILRPVLARRRRES</sequence>
<feature type="transmembrane region" description="Helical" evidence="6">
    <location>
        <begin position="421"/>
        <end position="442"/>
    </location>
</feature>
<keyword evidence="10" id="KW-1185">Reference proteome</keyword>
<dbReference type="RefSeq" id="WP_345454410.1">
    <property type="nucleotide sequence ID" value="NZ_BAABKG010000001.1"/>
</dbReference>
<feature type="chain" id="PRO_5046848290" evidence="7">
    <location>
        <begin position="32"/>
        <end position="449"/>
    </location>
</feature>
<keyword evidence="6" id="KW-1133">Transmembrane helix</keyword>
<proteinExistence type="inferred from homology"/>
<dbReference type="PROSITE" id="PS51892">
    <property type="entry name" value="SUBTILASE"/>
    <property type="match status" value="1"/>
</dbReference>
<comment type="similarity">
    <text evidence="1 5">Belongs to the peptidase S8 family.</text>
</comment>
<dbReference type="PANTHER" id="PTHR43806:SF11">
    <property type="entry name" value="CEREVISIN-RELATED"/>
    <property type="match status" value="1"/>
</dbReference>
<keyword evidence="6" id="KW-0812">Transmembrane</keyword>
<evidence type="ECO:0000256" key="6">
    <source>
        <dbReference type="SAM" id="Phobius"/>
    </source>
</evidence>
<dbReference type="PANTHER" id="PTHR43806">
    <property type="entry name" value="PEPTIDASE S8"/>
    <property type="match status" value="1"/>
</dbReference>
<keyword evidence="3 5" id="KW-0378">Hydrolase</keyword>
<keyword evidence="2 5" id="KW-0645">Protease</keyword>
<keyword evidence="7" id="KW-0732">Signal</keyword>
<dbReference type="InterPro" id="IPR015500">
    <property type="entry name" value="Peptidase_S8_subtilisin-rel"/>
</dbReference>
<evidence type="ECO:0000256" key="5">
    <source>
        <dbReference type="PROSITE-ProRule" id="PRU01240"/>
    </source>
</evidence>
<evidence type="ECO:0000313" key="10">
    <source>
        <dbReference type="Proteomes" id="UP001500221"/>
    </source>
</evidence>
<evidence type="ECO:0000259" key="8">
    <source>
        <dbReference type="Pfam" id="PF00082"/>
    </source>
</evidence>
<dbReference type="Pfam" id="PF00082">
    <property type="entry name" value="Peptidase_S8"/>
    <property type="match status" value="1"/>
</dbReference>
<organism evidence="9 10">
    <name type="scientific">Nocardioides marinquilinus</name>
    <dbReference type="NCBI Taxonomy" id="1210400"/>
    <lineage>
        <taxon>Bacteria</taxon>
        <taxon>Bacillati</taxon>
        <taxon>Actinomycetota</taxon>
        <taxon>Actinomycetes</taxon>
        <taxon>Propionibacteriales</taxon>
        <taxon>Nocardioidaceae</taxon>
        <taxon>Nocardioides</taxon>
    </lineage>
</organism>
<accession>A0ABP9PAC0</accession>
<feature type="active site" description="Charge relay system" evidence="5">
    <location>
        <position position="324"/>
    </location>
</feature>
<evidence type="ECO:0000256" key="2">
    <source>
        <dbReference type="ARBA" id="ARBA00022670"/>
    </source>
</evidence>
<name>A0ABP9PAC0_9ACTN</name>
<dbReference type="GO" id="GO:0006508">
    <property type="term" value="P:proteolysis"/>
    <property type="evidence" value="ECO:0007669"/>
    <property type="project" value="UniProtKB-KW"/>
</dbReference>
<dbReference type="SUPFAM" id="SSF52743">
    <property type="entry name" value="Subtilisin-like"/>
    <property type="match status" value="1"/>
</dbReference>
<feature type="active site" description="Charge relay system" evidence="5">
    <location>
        <position position="123"/>
    </location>
</feature>
<evidence type="ECO:0000256" key="3">
    <source>
        <dbReference type="ARBA" id="ARBA00022801"/>
    </source>
</evidence>
<comment type="caution">
    <text evidence="9">The sequence shown here is derived from an EMBL/GenBank/DDBJ whole genome shotgun (WGS) entry which is preliminary data.</text>
</comment>
<dbReference type="InterPro" id="IPR050131">
    <property type="entry name" value="Peptidase_S8_subtilisin-like"/>
</dbReference>
<protein>
    <submittedName>
        <fullName evidence="9">Type VII secretion-associated serine protease mycosin</fullName>
    </submittedName>
</protein>
<keyword evidence="4 5" id="KW-0720">Serine protease</keyword>
<dbReference type="Gene3D" id="3.40.50.200">
    <property type="entry name" value="Peptidase S8/S53 domain"/>
    <property type="match status" value="1"/>
</dbReference>
<feature type="active site" description="Charge relay system" evidence="5">
    <location>
        <position position="88"/>
    </location>
</feature>
<dbReference type="InterPro" id="IPR036852">
    <property type="entry name" value="Peptidase_S8/S53_dom_sf"/>
</dbReference>
<keyword evidence="6" id="KW-0472">Membrane</keyword>
<evidence type="ECO:0000256" key="4">
    <source>
        <dbReference type="ARBA" id="ARBA00022825"/>
    </source>
</evidence>
<dbReference type="GO" id="GO:0008233">
    <property type="term" value="F:peptidase activity"/>
    <property type="evidence" value="ECO:0007669"/>
    <property type="project" value="UniProtKB-KW"/>
</dbReference>
<dbReference type="Proteomes" id="UP001500221">
    <property type="component" value="Unassembled WGS sequence"/>
</dbReference>
<reference evidence="10" key="1">
    <citation type="journal article" date="2019" name="Int. J. Syst. Evol. Microbiol.">
        <title>The Global Catalogue of Microorganisms (GCM) 10K type strain sequencing project: providing services to taxonomists for standard genome sequencing and annotation.</title>
        <authorList>
            <consortium name="The Broad Institute Genomics Platform"/>
            <consortium name="The Broad Institute Genome Sequencing Center for Infectious Disease"/>
            <person name="Wu L."/>
            <person name="Ma J."/>
        </authorList>
    </citation>
    <scope>NUCLEOTIDE SEQUENCE [LARGE SCALE GENOMIC DNA]</scope>
    <source>
        <strain evidence="10">JCM 18459</strain>
    </source>
</reference>
<evidence type="ECO:0000313" key="9">
    <source>
        <dbReference type="EMBL" id="GAA5142515.1"/>
    </source>
</evidence>
<feature type="domain" description="Peptidase S8/S53" evidence="8">
    <location>
        <begin position="79"/>
        <end position="375"/>
    </location>
</feature>
<dbReference type="EMBL" id="BAABKG010000001">
    <property type="protein sequence ID" value="GAA5142515.1"/>
    <property type="molecule type" value="Genomic_DNA"/>
</dbReference>
<evidence type="ECO:0000256" key="7">
    <source>
        <dbReference type="SAM" id="SignalP"/>
    </source>
</evidence>
<dbReference type="PRINTS" id="PR00723">
    <property type="entry name" value="SUBTILISIN"/>
</dbReference>
<evidence type="ECO:0000256" key="1">
    <source>
        <dbReference type="ARBA" id="ARBA00011073"/>
    </source>
</evidence>
<gene>
    <name evidence="9" type="primary">mycP</name>
    <name evidence="9" type="ORF">GCM10023340_06130</name>
</gene>
<dbReference type="InterPro" id="IPR000209">
    <property type="entry name" value="Peptidase_S8/S53_dom"/>
</dbReference>
<dbReference type="CDD" id="cd00306">
    <property type="entry name" value="Peptidases_S8_S53"/>
    <property type="match status" value="1"/>
</dbReference>
<feature type="signal peptide" evidence="7">
    <location>
        <begin position="1"/>
        <end position="31"/>
    </location>
</feature>